<dbReference type="Proteomes" id="UP000708208">
    <property type="component" value="Unassembled WGS sequence"/>
</dbReference>
<feature type="compositionally biased region" description="Polar residues" evidence="19">
    <location>
        <begin position="1626"/>
        <end position="1635"/>
    </location>
</feature>
<proteinExistence type="inferred from homology"/>
<feature type="transmembrane region" description="Helical" evidence="20">
    <location>
        <begin position="237"/>
        <end position="253"/>
    </location>
</feature>
<feature type="transmembrane region" description="Helical" evidence="20">
    <location>
        <begin position="184"/>
        <end position="201"/>
    </location>
</feature>
<evidence type="ECO:0000256" key="15">
    <source>
        <dbReference type="ARBA" id="ARBA00061810"/>
    </source>
</evidence>
<feature type="domain" description="MIR" evidence="21">
    <location>
        <begin position="485"/>
        <end position="543"/>
    </location>
</feature>
<evidence type="ECO:0000256" key="9">
    <source>
        <dbReference type="ARBA" id="ARBA00022824"/>
    </source>
</evidence>
<keyword evidence="18" id="KW-0802">TPR repeat</keyword>
<evidence type="ECO:0000256" key="4">
    <source>
        <dbReference type="ARBA" id="ARBA00012839"/>
    </source>
</evidence>
<keyword evidence="9" id="KW-0256">Endoplasmic reticulum</keyword>
<feature type="compositionally biased region" description="Polar residues" evidence="19">
    <location>
        <begin position="864"/>
        <end position="877"/>
    </location>
</feature>
<name>A0A8J2PEZ9_9HEXA</name>
<keyword evidence="10 20" id="KW-1133">Transmembrane helix</keyword>
<feature type="region of interest" description="Disordered" evidence="19">
    <location>
        <begin position="826"/>
        <end position="892"/>
    </location>
</feature>
<dbReference type="OrthoDB" id="292747at2759"/>
<feature type="region of interest" description="Disordered" evidence="19">
    <location>
        <begin position="1592"/>
        <end position="1641"/>
    </location>
</feature>
<feature type="transmembrane region" description="Helical" evidence="20">
    <location>
        <begin position="724"/>
        <end position="743"/>
    </location>
</feature>
<feature type="compositionally biased region" description="Polar residues" evidence="19">
    <location>
        <begin position="1780"/>
        <end position="1806"/>
    </location>
</feature>
<dbReference type="CDD" id="cd23281">
    <property type="entry name" value="beta-trefoil_MIR_POMT1"/>
    <property type="match status" value="1"/>
</dbReference>
<keyword evidence="6" id="KW-0808">Transferase</keyword>
<feature type="compositionally biased region" description="Polar residues" evidence="19">
    <location>
        <begin position="1592"/>
        <end position="1617"/>
    </location>
</feature>
<dbReference type="SMART" id="SM00472">
    <property type="entry name" value="MIR"/>
    <property type="match status" value="3"/>
</dbReference>
<evidence type="ECO:0000313" key="23">
    <source>
        <dbReference type="Proteomes" id="UP000708208"/>
    </source>
</evidence>
<evidence type="ECO:0000256" key="12">
    <source>
        <dbReference type="ARBA" id="ARBA00045085"/>
    </source>
</evidence>
<comment type="function">
    <text evidence="14">Rt/POMT1 and tw/POMT2 function as a protein O-mannosyltransferase in association with each other to generate and maintain normal muscle development.</text>
</comment>
<comment type="catalytic activity">
    <reaction evidence="12">
        <text>a di-trans,poly-cis-dolichyl beta-D-mannosyl phosphate + L-threonyl-[protein] = 3-O-(alpha-D-mannosyl)-L-threonyl-[protein] + a di-trans,poly-cis-dolichyl phosphate + H(+)</text>
        <dbReference type="Rhea" id="RHEA:53396"/>
        <dbReference type="Rhea" id="RHEA-COMP:11060"/>
        <dbReference type="Rhea" id="RHEA-COMP:13547"/>
        <dbReference type="Rhea" id="RHEA-COMP:19498"/>
        <dbReference type="Rhea" id="RHEA-COMP:19501"/>
        <dbReference type="ChEBI" id="CHEBI:15378"/>
        <dbReference type="ChEBI" id="CHEBI:30013"/>
        <dbReference type="ChEBI" id="CHEBI:57683"/>
        <dbReference type="ChEBI" id="CHEBI:58211"/>
        <dbReference type="ChEBI" id="CHEBI:137323"/>
        <dbReference type="EC" id="2.4.1.109"/>
    </reaction>
</comment>
<dbReference type="Pfam" id="PF19031">
    <property type="entry name" value="Intu_longin_1"/>
    <property type="match status" value="1"/>
</dbReference>
<dbReference type="InterPro" id="IPR016093">
    <property type="entry name" value="MIR_motif"/>
</dbReference>
<dbReference type="InterPro" id="IPR032421">
    <property type="entry name" value="PMT_4TMC"/>
</dbReference>
<comment type="pathway">
    <text evidence="2">Protein modification; protein glycosylation.</text>
</comment>
<feature type="repeat" description="TPR" evidence="18">
    <location>
        <begin position="1173"/>
        <end position="1206"/>
    </location>
</feature>
<keyword evidence="11 20" id="KW-0472">Membrane</keyword>
<gene>
    <name evidence="22" type="ORF">AFUS01_LOCUS23110</name>
</gene>
<reference evidence="22" key="1">
    <citation type="submission" date="2021-06" db="EMBL/GenBank/DDBJ databases">
        <authorList>
            <person name="Hodson N. C."/>
            <person name="Mongue J. A."/>
            <person name="Jaron S. K."/>
        </authorList>
    </citation>
    <scope>NUCLEOTIDE SEQUENCE</scope>
</reference>
<evidence type="ECO:0000256" key="8">
    <source>
        <dbReference type="ARBA" id="ARBA00022737"/>
    </source>
</evidence>
<evidence type="ECO:0000256" key="6">
    <source>
        <dbReference type="ARBA" id="ARBA00022679"/>
    </source>
</evidence>
<comment type="caution">
    <text evidence="22">The sequence shown here is derived from an EMBL/GenBank/DDBJ whole genome shotgun (WGS) entry which is preliminary data.</text>
</comment>
<dbReference type="PROSITE" id="PS50919">
    <property type="entry name" value="MIR"/>
    <property type="match status" value="3"/>
</dbReference>
<dbReference type="InterPro" id="IPR027005">
    <property type="entry name" value="PMT-like"/>
</dbReference>
<dbReference type="GO" id="GO:0004169">
    <property type="term" value="F:dolichyl-phosphate-mannose-protein mannosyltransferase activity"/>
    <property type="evidence" value="ECO:0007669"/>
    <property type="project" value="UniProtKB-EC"/>
</dbReference>
<feature type="region of interest" description="Disordered" evidence="19">
    <location>
        <begin position="1556"/>
        <end position="1577"/>
    </location>
</feature>
<evidence type="ECO:0000256" key="17">
    <source>
        <dbReference type="ARBA" id="ARBA00079036"/>
    </source>
</evidence>
<dbReference type="GO" id="GO:0005789">
    <property type="term" value="C:endoplasmic reticulum membrane"/>
    <property type="evidence" value="ECO:0007669"/>
    <property type="project" value="UniProtKB-SubCell"/>
</dbReference>
<dbReference type="Pfam" id="PF16192">
    <property type="entry name" value="PMT_4TMC"/>
    <property type="match status" value="1"/>
</dbReference>
<comment type="catalytic activity">
    <reaction evidence="13">
        <text>a di-trans,poly-cis-dolichyl beta-D-mannosyl phosphate + L-seryl-[protein] = 3-O-(alpha-D-mannosyl)-L-seryl-[protein] + a di-trans,poly-cis-dolichyl phosphate + H(+)</text>
        <dbReference type="Rhea" id="RHEA:17377"/>
        <dbReference type="Rhea" id="RHEA-COMP:9863"/>
        <dbReference type="Rhea" id="RHEA-COMP:13546"/>
        <dbReference type="Rhea" id="RHEA-COMP:19498"/>
        <dbReference type="Rhea" id="RHEA-COMP:19501"/>
        <dbReference type="ChEBI" id="CHEBI:15378"/>
        <dbReference type="ChEBI" id="CHEBI:29999"/>
        <dbReference type="ChEBI" id="CHEBI:57683"/>
        <dbReference type="ChEBI" id="CHEBI:58211"/>
        <dbReference type="ChEBI" id="CHEBI:137321"/>
        <dbReference type="EC" id="2.4.1.109"/>
    </reaction>
</comment>
<dbReference type="PANTHER" id="PTHR10050">
    <property type="entry name" value="DOLICHYL-PHOSPHATE-MANNOSE--PROTEIN MANNOSYLTRANSFERASE"/>
    <property type="match status" value="1"/>
</dbReference>
<keyword evidence="23" id="KW-1185">Reference proteome</keyword>
<evidence type="ECO:0000259" key="21">
    <source>
        <dbReference type="PROSITE" id="PS50919"/>
    </source>
</evidence>
<evidence type="ECO:0000256" key="10">
    <source>
        <dbReference type="ARBA" id="ARBA00022989"/>
    </source>
</evidence>
<dbReference type="PANTHER" id="PTHR10050:SF51">
    <property type="entry name" value="PROTEIN O-MANNOSYL-TRANSFERASE 1"/>
    <property type="match status" value="1"/>
</dbReference>
<evidence type="ECO:0000256" key="3">
    <source>
        <dbReference type="ARBA" id="ARBA00007222"/>
    </source>
</evidence>
<accession>A0A8J2PEZ9</accession>
<evidence type="ECO:0000256" key="13">
    <source>
        <dbReference type="ARBA" id="ARBA00045102"/>
    </source>
</evidence>
<evidence type="ECO:0000256" key="1">
    <source>
        <dbReference type="ARBA" id="ARBA00004477"/>
    </source>
</evidence>
<evidence type="ECO:0000256" key="18">
    <source>
        <dbReference type="PROSITE-ProRule" id="PRU00339"/>
    </source>
</evidence>
<dbReference type="SMART" id="SM00028">
    <property type="entry name" value="TPR"/>
    <property type="match status" value="7"/>
</dbReference>
<dbReference type="Pfam" id="PF02815">
    <property type="entry name" value="MIR"/>
    <property type="match status" value="1"/>
</dbReference>
<dbReference type="InterPro" id="IPR003342">
    <property type="entry name" value="ArnT-like_N"/>
</dbReference>
<dbReference type="InterPro" id="IPR019734">
    <property type="entry name" value="TPR_rpt"/>
</dbReference>
<dbReference type="CDD" id="cd21341">
    <property type="entry name" value="TTC8_N"/>
    <property type="match status" value="1"/>
</dbReference>
<feature type="transmembrane region" description="Helical" evidence="20">
    <location>
        <begin position="629"/>
        <end position="651"/>
    </location>
</feature>
<dbReference type="GO" id="GO:0016192">
    <property type="term" value="P:vesicle-mediated transport"/>
    <property type="evidence" value="ECO:0007669"/>
    <property type="project" value="InterPro"/>
</dbReference>
<feature type="transmembrane region" description="Helical" evidence="20">
    <location>
        <begin position="290"/>
        <end position="312"/>
    </location>
</feature>
<feature type="compositionally biased region" description="Polar residues" evidence="19">
    <location>
        <begin position="1746"/>
        <end position="1756"/>
    </location>
</feature>
<keyword evidence="7 20" id="KW-0812">Transmembrane</keyword>
<dbReference type="EMBL" id="CAJVCH010275270">
    <property type="protein sequence ID" value="CAG7734736.1"/>
    <property type="molecule type" value="Genomic_DNA"/>
</dbReference>
<evidence type="ECO:0000256" key="14">
    <source>
        <dbReference type="ARBA" id="ARBA00059310"/>
    </source>
</evidence>
<evidence type="ECO:0000256" key="16">
    <source>
        <dbReference type="ARBA" id="ARBA00073145"/>
    </source>
</evidence>
<comment type="similarity">
    <text evidence="3">Belongs to the glycosyltransferase 39 family.</text>
</comment>
<evidence type="ECO:0000256" key="19">
    <source>
        <dbReference type="SAM" id="MobiDB-lite"/>
    </source>
</evidence>
<dbReference type="PROSITE" id="PS50005">
    <property type="entry name" value="TPR"/>
    <property type="match status" value="1"/>
</dbReference>
<feature type="transmembrane region" description="Helical" evidence="20">
    <location>
        <begin position="156"/>
        <end position="177"/>
    </location>
</feature>
<feature type="region of interest" description="Disordered" evidence="19">
    <location>
        <begin position="1734"/>
        <end position="1815"/>
    </location>
</feature>
<evidence type="ECO:0000313" key="22">
    <source>
        <dbReference type="EMBL" id="CAG7734736.1"/>
    </source>
</evidence>
<evidence type="ECO:0000256" key="7">
    <source>
        <dbReference type="ARBA" id="ARBA00022692"/>
    </source>
</evidence>
<comment type="subcellular location">
    <subcellularLocation>
        <location evidence="1">Endoplasmic reticulum membrane</location>
        <topology evidence="1">Multi-pass membrane protein</topology>
    </subcellularLocation>
</comment>
<feature type="domain" description="MIR" evidence="21">
    <location>
        <begin position="419"/>
        <end position="476"/>
    </location>
</feature>
<dbReference type="FunFam" id="2.80.10.50:FF:000012">
    <property type="entry name" value="Protein O-mannosyl-transferase 1"/>
    <property type="match status" value="1"/>
</dbReference>
<evidence type="ECO:0000256" key="11">
    <source>
        <dbReference type="ARBA" id="ARBA00023136"/>
    </source>
</evidence>
<feature type="transmembrane region" description="Helical" evidence="20">
    <location>
        <begin position="259"/>
        <end position="278"/>
    </location>
</feature>
<sequence length="2058" mass="231345">MRILEGGTLFQDCPSPTMEVKEDLSEQIATRDKPEKYVENKVRGDETSEEMRAVNGEKETFGQISFRIDLIATALFFLAAATRFYNLSYPHNIVFDELHYGKYASLYLKRVFFFDSHPPLGKQLVALSAALFDPIYNGTFRFDRIGSPYPTWVPVFGLRFVPALAGSLVPSFSYLLCRELNISVFISVLAGLLMIFDNALLIQSRHILLEMPLIACGLLSLLFALKATKRYNSVEHLWFICLSALCGTLSMSIKYIGTFYLFIAAVIIFCHMWINVVPRKDLNDFQVLRRIWISYFAFFSTFIIVYLSIFYVHLATLTNAGPHDTIMTSAFQASLKGGLASIIKGQPLQVSHGSQVTLRHALGRPCWLHSHTHKYPIKYADKRGSSHQQQVTCYSFKDVNNWWIIKRPNVDNLIVNDTKDVIKHGDEIHVVHGMTGRLLNSHDVAAPVSPQNQEVACYIDYNVSMSAEPLWRVEIVGGCGENSKEAKCEWHAVKSTVRLIHVTSGQALKMSGKQLPKWGFHQHEVVTDRIVVQDDTVWNVEEHRYTKSEKDREKELLEAEMIPTKPTTLSFWAKFCELQWKMLVSSTNTQTESHTYSSSPSEWLFMTRGIAYWIAQGNNAQIHFLGNPALWFTASFGIFLHIAIMGFYFLRQRRLIYDITPDIWSDLLVQSGVCLGGYLITYIHHFCIDRTTFLYHYLPSYVFKLILLISTLNHLHTVTSKSRVKVLFTPVLICWTAFVLYAFSKFCPVSFGLPPLTITRFRQRRFEDCIAICTELLRRNPLDQAVWSLKTRALTENLRVDFLEIFDDGIAESIFTEDTIANTARPGTSLRVSSARPGSSRDGPSPAIRPVTQSGRPVSGVTRPGSSSSARPGTSLDSALRSRATTARPISASTGRHVRLGTASMISGNEGGPFINVSRLNLQKYAAQENFAKALFEYLFYVENDAKHSLELATLAQKCVASNNQKDWWWQVQLALSWLRLGHPRNAEKHFRFSIQIEPMLLSYVGLAKVYAKLDQPLAALDACEKGLEKFPADVTLLTEMARIQEGLQNMTQSVKNYREILNQDSSNIEAIACIGMHHFYTDQPEVALRFYRRLLQMGVYTAELFVNLGLCCFFSQQYDMTLVCFQRALNIASTDCIAEVWYNLGHIAMGLSDTSWASQCFRLAIANDNNHAEAYNNMGVLEARKGRNDQAVAFFQTASSIAPHLFEPLFNQAKIADSTGDLQNSYIIVQKALGNYPDHADSKDLLKKLQKYFETIVQVIFIIRDTCSKTDRSTKYWTLIEWKPVAGLEMSSELQIVFIYDTLSCRKEEDDPKEAILYFHPSNVSEEKKLAICGQLMGITHFLMDSFSTPQILTLENVKFSLRKFGKQYVMAMGCSSKTPDWLLDKQADILYSLTKFFHRDIQSILANANGDRNLLSSKLTAMMDHYIPVTQHHGDLFALTFGILPVLSVPKSTNSVSIQASAILQNCMMKKGVLGGVIMYQNKAVGVELCQDVAQKLAFIQLHQLPPADCVTVSFDMPVGVNLFVVYVSEHDMKLIKRRASAFQQPSLVCYANNGIGPNNNDPSREESSSDMSSSIGFSEVSSLYLENASNHSNQGHSGPVSTSSASETDTQCYHTGNLEHQDCNGNTETTMDTPELISSPCHPSSGIFSLFRRSLSQPNLSDYKKTNENISCSLPDPCFPWESPSGRQKLCSEPVDEKSVVVGILRESDPDSDNSSPWCRESLNRDVLVNSESAPSSIEHEGNLSNAPSNSGEIHNGWGTFKSLNRAGSESPDSHHPSFQNELSPDVSSNSTTDTSEKFSGSQPKFKEPVGADIDISSVMHMRMMNSFRKLSSHEDLSSCQSSSENERAYNGMPPFAKYENYKRSSIQGTDSRSSGISNSKGREPVEESYEKAYLFIFGRGSMRLLLIMDADQSLDATVIQTLHDQGINGLAELEVSISNTEEELPVGINHSDPYCYLKYEPIWKSLAHSGKNHSMNFDVVQLMHKNFTAYPNMSELIIRGDDHVVYGYQCVGSEVYYQQSASLFSGVPMPTDLMGKVPLKAKRRLERDHKIILL</sequence>
<dbReference type="InterPro" id="IPR043987">
    <property type="entry name" value="CCZ1/INTU/HSP4_longin_1"/>
</dbReference>
<organism evidence="22 23">
    <name type="scientific">Allacma fusca</name>
    <dbReference type="NCBI Taxonomy" id="39272"/>
    <lineage>
        <taxon>Eukaryota</taxon>
        <taxon>Metazoa</taxon>
        <taxon>Ecdysozoa</taxon>
        <taxon>Arthropoda</taxon>
        <taxon>Hexapoda</taxon>
        <taxon>Collembola</taxon>
        <taxon>Symphypleona</taxon>
        <taxon>Sminthuridae</taxon>
        <taxon>Allacma</taxon>
    </lineage>
</organism>
<feature type="transmembrane region" description="Helical" evidence="20">
    <location>
        <begin position="207"/>
        <end position="225"/>
    </location>
</feature>
<feature type="region of interest" description="Disordered" evidence="19">
    <location>
        <begin position="1868"/>
        <end position="1887"/>
    </location>
</feature>
<dbReference type="Pfam" id="PF13181">
    <property type="entry name" value="TPR_8"/>
    <property type="match status" value="2"/>
</dbReference>
<feature type="compositionally biased region" description="Polar residues" evidence="19">
    <location>
        <begin position="1868"/>
        <end position="1883"/>
    </location>
</feature>
<dbReference type="Pfam" id="PF02366">
    <property type="entry name" value="PMT"/>
    <property type="match status" value="1"/>
</dbReference>
<feature type="transmembrane region" description="Helical" evidence="20">
    <location>
        <begin position="693"/>
        <end position="712"/>
    </location>
</feature>
<evidence type="ECO:0000256" key="5">
    <source>
        <dbReference type="ARBA" id="ARBA00022676"/>
    </source>
</evidence>
<evidence type="ECO:0000256" key="2">
    <source>
        <dbReference type="ARBA" id="ARBA00004922"/>
    </source>
</evidence>
<comment type="subunit">
    <text evidence="15">Interacts with tw/POMT2.</text>
</comment>
<dbReference type="EC" id="2.4.1.109" evidence="4"/>
<protein>
    <recommendedName>
        <fullName evidence="16">Protein O-mannosyltransferase 1</fullName>
        <ecNumber evidence="4">2.4.1.109</ecNumber>
    </recommendedName>
    <alternativeName>
        <fullName evidence="17">Protein rotated abdomen</fullName>
    </alternativeName>
</protein>
<feature type="transmembrane region" description="Helical" evidence="20">
    <location>
        <begin position="663"/>
        <end position="681"/>
    </location>
</feature>
<keyword evidence="8" id="KW-0677">Repeat</keyword>
<keyword evidence="5" id="KW-0328">Glycosyltransferase</keyword>
<feature type="domain" description="MIR" evidence="21">
    <location>
        <begin position="347"/>
        <end position="408"/>
    </location>
</feature>
<evidence type="ECO:0000256" key="20">
    <source>
        <dbReference type="SAM" id="Phobius"/>
    </source>
</evidence>